<proteinExistence type="predicted"/>
<dbReference type="SUPFAM" id="SSF52833">
    <property type="entry name" value="Thioredoxin-like"/>
    <property type="match status" value="1"/>
</dbReference>
<accession>A0A2D2D4W2</accession>
<gene>
    <name evidence="1" type="ORF">CQW49_20590</name>
</gene>
<evidence type="ECO:0008006" key="3">
    <source>
        <dbReference type="Google" id="ProtNLM"/>
    </source>
</evidence>
<dbReference type="Gene3D" id="3.40.30.10">
    <property type="entry name" value="Glutaredoxin"/>
    <property type="match status" value="1"/>
</dbReference>
<dbReference type="EMBL" id="CP023737">
    <property type="protein sequence ID" value="ATQ70016.1"/>
    <property type="molecule type" value="Genomic_DNA"/>
</dbReference>
<protein>
    <recommendedName>
        <fullName evidence="3">(2Fe-2S) ferredoxin domain-containing protein</fullName>
    </recommendedName>
</protein>
<dbReference type="STRING" id="595536.GCA_000178815_01078"/>
<evidence type="ECO:0000313" key="1">
    <source>
        <dbReference type="EMBL" id="ATQ70016.1"/>
    </source>
</evidence>
<reference evidence="2" key="1">
    <citation type="submission" date="2017-10" db="EMBL/GenBank/DDBJ databases">
        <title>Completed PacBio SMRT sequence of Methylosinus trichosporium OB3b reveals presence of a third large plasmid.</title>
        <authorList>
            <person name="Charles T.C."/>
            <person name="Lynch M.D.J."/>
            <person name="Heil J.R."/>
            <person name="Cheng J."/>
        </authorList>
    </citation>
    <scope>NUCLEOTIDE SEQUENCE [LARGE SCALE GENOMIC DNA]</scope>
    <source>
        <strain evidence="2">OB3b</strain>
    </source>
</reference>
<dbReference type="AlphaFoldDB" id="A0A2D2D4W2"/>
<organism evidence="1 2">
    <name type="scientific">Methylosinus trichosporium (strain ATCC 35070 / NCIMB 11131 / UNIQEM 75 / OB3b)</name>
    <dbReference type="NCBI Taxonomy" id="595536"/>
    <lineage>
        <taxon>Bacteria</taxon>
        <taxon>Pseudomonadati</taxon>
        <taxon>Pseudomonadota</taxon>
        <taxon>Alphaproteobacteria</taxon>
        <taxon>Hyphomicrobiales</taxon>
        <taxon>Methylocystaceae</taxon>
        <taxon>Methylosinus</taxon>
    </lineage>
</organism>
<evidence type="ECO:0000313" key="2">
    <source>
        <dbReference type="Proteomes" id="UP000230709"/>
    </source>
</evidence>
<name>A0A2D2D4W2_METT3</name>
<dbReference type="RefSeq" id="WP_003611505.1">
    <property type="nucleotide sequence ID" value="NZ_ADVE02000001.1"/>
</dbReference>
<keyword evidence="2" id="KW-1185">Reference proteome</keyword>
<dbReference type="Proteomes" id="UP000230709">
    <property type="component" value="Chromosome"/>
</dbReference>
<sequence length="94" mass="9987">MDASVASPAVRLLVCLGPRCDERGGGEALLAALREALTVAYAEEWAAGRIVVSTRDCLRHCTREPIARVEPSGDVFSNPRIEELLALVAEALAA</sequence>
<dbReference type="InterPro" id="IPR036249">
    <property type="entry name" value="Thioredoxin-like_sf"/>
</dbReference>
<dbReference type="KEGG" id="mtw:CQW49_20590"/>